<accession>A0A2N9H0G8</accession>
<organism evidence="1">
    <name type="scientific">Fagus sylvatica</name>
    <name type="common">Beechnut</name>
    <dbReference type="NCBI Taxonomy" id="28930"/>
    <lineage>
        <taxon>Eukaryota</taxon>
        <taxon>Viridiplantae</taxon>
        <taxon>Streptophyta</taxon>
        <taxon>Embryophyta</taxon>
        <taxon>Tracheophyta</taxon>
        <taxon>Spermatophyta</taxon>
        <taxon>Magnoliopsida</taxon>
        <taxon>eudicotyledons</taxon>
        <taxon>Gunneridae</taxon>
        <taxon>Pentapetalae</taxon>
        <taxon>rosids</taxon>
        <taxon>fabids</taxon>
        <taxon>Fagales</taxon>
        <taxon>Fagaceae</taxon>
        <taxon>Fagus</taxon>
    </lineage>
</organism>
<proteinExistence type="predicted"/>
<sequence>MIFVRDAKPCDNMLTDEISHGCTSCLAKRDMASTHFEKYSVATKIQMYPPEDGLIGPMRSSPQVWKRPWCCHVLQTSWMRVNEISLKLASVTRFHESLPYLSSWLANNSQESTAAGIIFSCLDVLHTLRNGLLSSRSATGCLFTHAGPEVTQALKSAVEAYTISEFTAPLVDFYQLLCCFLEIIRLESPITRRCFIPISWANGQPSYVGFILLRRCWSMRNQALKDLAIVSPSSLINTIPAPLELDVEEPSNFSVHVESTRSANRASPISPGTSCEIDELSSPGNCARRSAMAWLLIAVGVFSDYLVLRQLQEPLSQSAR</sequence>
<name>A0A2N9H0G8_FAGSY</name>
<evidence type="ECO:0000313" key="1">
    <source>
        <dbReference type="EMBL" id="SPD05139.1"/>
    </source>
</evidence>
<dbReference type="EMBL" id="OIVN01002624">
    <property type="protein sequence ID" value="SPD05139.1"/>
    <property type="molecule type" value="Genomic_DNA"/>
</dbReference>
<gene>
    <name evidence="1" type="ORF">FSB_LOCUS33021</name>
</gene>
<dbReference type="AlphaFoldDB" id="A0A2N9H0G8"/>
<reference evidence="1" key="1">
    <citation type="submission" date="2018-02" db="EMBL/GenBank/DDBJ databases">
        <authorList>
            <person name="Cohen D.B."/>
            <person name="Kent A.D."/>
        </authorList>
    </citation>
    <scope>NUCLEOTIDE SEQUENCE</scope>
</reference>
<protein>
    <submittedName>
        <fullName evidence="1">Uncharacterized protein</fullName>
    </submittedName>
</protein>